<dbReference type="InterPro" id="IPR017905">
    <property type="entry name" value="ERV/ALR_sulphydryl_oxidase"/>
</dbReference>
<evidence type="ECO:0000313" key="9">
    <source>
        <dbReference type="EMBL" id="RMZ00792.1"/>
    </source>
</evidence>
<feature type="compositionally biased region" description="Polar residues" evidence="7">
    <location>
        <begin position="48"/>
        <end position="60"/>
    </location>
</feature>
<feature type="domain" description="ERV/ALR sulfhydryl oxidase" evidence="8">
    <location>
        <begin position="83"/>
        <end position="183"/>
    </location>
</feature>
<dbReference type="Proteomes" id="UP000281468">
    <property type="component" value="Unassembled WGS sequence"/>
</dbReference>
<dbReference type="SUPFAM" id="SSF69000">
    <property type="entry name" value="FAD-dependent thiol oxidase"/>
    <property type="match status" value="1"/>
</dbReference>
<dbReference type="AlphaFoldDB" id="A0A3M7GJ92"/>
<dbReference type="PROSITE" id="PS51324">
    <property type="entry name" value="ERV_ALR"/>
    <property type="match status" value="1"/>
</dbReference>
<feature type="region of interest" description="Disordered" evidence="7">
    <location>
        <begin position="35"/>
        <end position="60"/>
    </location>
</feature>
<dbReference type="Pfam" id="PF04777">
    <property type="entry name" value="Evr1_Alr"/>
    <property type="match status" value="1"/>
</dbReference>
<keyword evidence="3 6" id="KW-0274">FAD</keyword>
<comment type="caution">
    <text evidence="9">The sequence shown here is derived from an EMBL/GenBank/DDBJ whole genome shotgun (WGS) entry which is preliminary data.</text>
</comment>
<gene>
    <name evidence="9" type="ORF">D0862_06608</name>
</gene>
<keyword evidence="4 6" id="KW-0560">Oxidoreductase</keyword>
<accession>A0A3M7GJ92</accession>
<evidence type="ECO:0000313" key="10">
    <source>
        <dbReference type="Proteomes" id="UP000281468"/>
    </source>
</evidence>
<protein>
    <recommendedName>
        <fullName evidence="6">Sulfhydryl oxidase</fullName>
        <ecNumber evidence="6">1.8.3.2</ecNumber>
    </recommendedName>
</protein>
<reference evidence="9 10" key="1">
    <citation type="journal article" date="2018" name="BMC Genomics">
        <title>Genomic evidence for intraspecific hybridization in a clonal and extremely halotolerant yeast.</title>
        <authorList>
            <person name="Gostincar C."/>
            <person name="Stajich J.E."/>
            <person name="Zupancic J."/>
            <person name="Zalar P."/>
            <person name="Gunde-Cimerman N."/>
        </authorList>
    </citation>
    <scope>NUCLEOTIDE SEQUENCE [LARGE SCALE GENOMIC DNA]</scope>
    <source>
        <strain evidence="9 10">EXF-171</strain>
    </source>
</reference>
<dbReference type="EC" id="1.8.3.2" evidence="6"/>
<keyword evidence="5" id="KW-1015">Disulfide bond</keyword>
<comment type="cofactor">
    <cofactor evidence="1 6">
        <name>FAD</name>
        <dbReference type="ChEBI" id="CHEBI:57692"/>
    </cofactor>
</comment>
<evidence type="ECO:0000256" key="5">
    <source>
        <dbReference type="ARBA" id="ARBA00023157"/>
    </source>
</evidence>
<dbReference type="InterPro" id="IPR039799">
    <property type="entry name" value="ALR/ERV"/>
</dbReference>
<evidence type="ECO:0000256" key="4">
    <source>
        <dbReference type="ARBA" id="ARBA00023002"/>
    </source>
</evidence>
<dbReference type="GO" id="GO:0016971">
    <property type="term" value="F:flavin-dependent sulfhydryl oxidase activity"/>
    <property type="evidence" value="ECO:0007669"/>
    <property type="project" value="InterPro"/>
</dbReference>
<evidence type="ECO:0000256" key="7">
    <source>
        <dbReference type="SAM" id="MobiDB-lite"/>
    </source>
</evidence>
<dbReference type="GO" id="GO:0050660">
    <property type="term" value="F:flavin adenine dinucleotide binding"/>
    <property type="evidence" value="ECO:0007669"/>
    <property type="project" value="TreeGrafter"/>
</dbReference>
<dbReference type="Gene3D" id="1.20.120.310">
    <property type="entry name" value="ERV/ALR sulfhydryl oxidase domain"/>
    <property type="match status" value="1"/>
</dbReference>
<dbReference type="PANTHER" id="PTHR12645:SF1">
    <property type="entry name" value="FAD-LINKED SULFHYDRYL OXIDASE ERV2"/>
    <property type="match status" value="1"/>
</dbReference>
<dbReference type="FunFam" id="1.20.120.310:FF:000002">
    <property type="entry name" value="Sulfhydryl oxidase"/>
    <property type="match status" value="1"/>
</dbReference>
<dbReference type="InterPro" id="IPR036774">
    <property type="entry name" value="ERV/ALR_sulphydryl_oxid_sf"/>
</dbReference>
<dbReference type="GO" id="GO:0005739">
    <property type="term" value="C:mitochondrion"/>
    <property type="evidence" value="ECO:0007669"/>
    <property type="project" value="TreeGrafter"/>
</dbReference>
<dbReference type="PANTHER" id="PTHR12645">
    <property type="entry name" value="ALR/ERV"/>
    <property type="match status" value="1"/>
</dbReference>
<name>A0A3M7GJ92_HORWE</name>
<evidence type="ECO:0000256" key="6">
    <source>
        <dbReference type="RuleBase" id="RU371123"/>
    </source>
</evidence>
<comment type="catalytic activity">
    <reaction evidence="6">
        <text>2 R'C(R)SH + O2 = R'C(R)S-S(R)CR' + H2O2</text>
        <dbReference type="Rhea" id="RHEA:17357"/>
        <dbReference type="ChEBI" id="CHEBI:15379"/>
        <dbReference type="ChEBI" id="CHEBI:16240"/>
        <dbReference type="ChEBI" id="CHEBI:16520"/>
        <dbReference type="ChEBI" id="CHEBI:17412"/>
        <dbReference type="EC" id="1.8.3.2"/>
    </reaction>
</comment>
<sequence length="254" mass="27966">MHNSRIIMPSPSRRNIFLLFALALVAGIIYVSTSSSNTPSPADLRQALTPSTKSSTSIAQTQNVADVDQATLSGHTIMPKLRNATAKAELGRSAWKLFHTIMARYPDAPSKDEQTALKSYIHLFVRLYPCGECAEHFHQIVDKFPPQVSSRSTAAAWACHVHNEVNKSLGKELFDCSKIGDFYDCGCAEDEKEGGDKSAEKQHAETNDEEIRSASTGAKPELSKERIEEITGERGRDFNADLFTHDDVVKLVNG</sequence>
<feature type="compositionally biased region" description="Basic and acidic residues" evidence="7">
    <location>
        <begin position="221"/>
        <end position="236"/>
    </location>
</feature>
<keyword evidence="2 6" id="KW-0285">Flavoprotein</keyword>
<evidence type="ECO:0000259" key="8">
    <source>
        <dbReference type="PROSITE" id="PS51324"/>
    </source>
</evidence>
<organism evidence="9 10">
    <name type="scientific">Hortaea werneckii</name>
    <name type="common">Black yeast</name>
    <name type="synonym">Cladosporium werneckii</name>
    <dbReference type="NCBI Taxonomy" id="91943"/>
    <lineage>
        <taxon>Eukaryota</taxon>
        <taxon>Fungi</taxon>
        <taxon>Dikarya</taxon>
        <taxon>Ascomycota</taxon>
        <taxon>Pezizomycotina</taxon>
        <taxon>Dothideomycetes</taxon>
        <taxon>Dothideomycetidae</taxon>
        <taxon>Mycosphaerellales</taxon>
        <taxon>Teratosphaeriaceae</taxon>
        <taxon>Hortaea</taxon>
    </lineage>
</organism>
<proteinExistence type="predicted"/>
<evidence type="ECO:0000256" key="3">
    <source>
        <dbReference type="ARBA" id="ARBA00022827"/>
    </source>
</evidence>
<evidence type="ECO:0000256" key="1">
    <source>
        <dbReference type="ARBA" id="ARBA00001974"/>
    </source>
</evidence>
<feature type="region of interest" description="Disordered" evidence="7">
    <location>
        <begin position="192"/>
        <end position="236"/>
    </location>
</feature>
<evidence type="ECO:0000256" key="2">
    <source>
        <dbReference type="ARBA" id="ARBA00022630"/>
    </source>
</evidence>
<dbReference type="EMBL" id="QWIQ01000193">
    <property type="protein sequence ID" value="RMZ00792.1"/>
    <property type="molecule type" value="Genomic_DNA"/>
</dbReference>
<feature type="compositionally biased region" description="Basic and acidic residues" evidence="7">
    <location>
        <begin position="194"/>
        <end position="212"/>
    </location>
</feature>